<dbReference type="SUPFAM" id="SSF53474">
    <property type="entry name" value="alpha/beta-Hydrolases"/>
    <property type="match status" value="1"/>
</dbReference>
<dbReference type="PANTHER" id="PTHR43798:SF31">
    <property type="entry name" value="AB HYDROLASE SUPERFAMILY PROTEIN YCLE"/>
    <property type="match status" value="1"/>
</dbReference>
<evidence type="ECO:0000259" key="2">
    <source>
        <dbReference type="Pfam" id="PF00561"/>
    </source>
</evidence>
<dbReference type="RefSeq" id="WP_394299966.1">
    <property type="nucleotide sequence ID" value="NZ_JBHMQT010000006.1"/>
</dbReference>
<evidence type="ECO:0000313" key="3">
    <source>
        <dbReference type="EMBL" id="MFC0861742.1"/>
    </source>
</evidence>
<gene>
    <name evidence="3" type="ORF">ACFHYQ_05470</name>
</gene>
<proteinExistence type="predicted"/>
<dbReference type="Proteomes" id="UP001589870">
    <property type="component" value="Unassembled WGS sequence"/>
</dbReference>
<comment type="caution">
    <text evidence="3">The sequence shown here is derived from an EMBL/GenBank/DDBJ whole genome shotgun (WGS) entry which is preliminary data.</text>
</comment>
<keyword evidence="1 3" id="KW-0378">Hydrolase</keyword>
<dbReference type="InterPro" id="IPR029058">
    <property type="entry name" value="AB_hydrolase_fold"/>
</dbReference>
<reference evidence="3 4" key="1">
    <citation type="submission" date="2024-09" db="EMBL/GenBank/DDBJ databases">
        <authorList>
            <person name="Sun Q."/>
            <person name="Mori K."/>
        </authorList>
    </citation>
    <scope>NUCLEOTIDE SEQUENCE [LARGE SCALE GENOMIC DNA]</scope>
    <source>
        <strain evidence="3 4">TBRC 1851</strain>
    </source>
</reference>
<organism evidence="3 4">
    <name type="scientific">Sphaerimonospora cavernae</name>
    <dbReference type="NCBI Taxonomy" id="1740611"/>
    <lineage>
        <taxon>Bacteria</taxon>
        <taxon>Bacillati</taxon>
        <taxon>Actinomycetota</taxon>
        <taxon>Actinomycetes</taxon>
        <taxon>Streptosporangiales</taxon>
        <taxon>Streptosporangiaceae</taxon>
        <taxon>Sphaerimonospora</taxon>
    </lineage>
</organism>
<keyword evidence="4" id="KW-1185">Reference proteome</keyword>
<protein>
    <submittedName>
        <fullName evidence="3">Alpha/beta fold hydrolase</fullName>
    </submittedName>
</protein>
<evidence type="ECO:0000256" key="1">
    <source>
        <dbReference type="ARBA" id="ARBA00022801"/>
    </source>
</evidence>
<dbReference type="GO" id="GO:0016787">
    <property type="term" value="F:hydrolase activity"/>
    <property type="evidence" value="ECO:0007669"/>
    <property type="project" value="UniProtKB-KW"/>
</dbReference>
<dbReference type="PANTHER" id="PTHR43798">
    <property type="entry name" value="MONOACYLGLYCEROL LIPASE"/>
    <property type="match status" value="1"/>
</dbReference>
<dbReference type="Gene3D" id="3.40.50.1820">
    <property type="entry name" value="alpha/beta hydrolase"/>
    <property type="match status" value="1"/>
</dbReference>
<dbReference type="InterPro" id="IPR050266">
    <property type="entry name" value="AB_hydrolase_sf"/>
</dbReference>
<evidence type="ECO:0000313" key="4">
    <source>
        <dbReference type="Proteomes" id="UP001589870"/>
    </source>
</evidence>
<dbReference type="InterPro" id="IPR000073">
    <property type="entry name" value="AB_hydrolase_1"/>
</dbReference>
<feature type="domain" description="AB hydrolase-1" evidence="2">
    <location>
        <begin position="35"/>
        <end position="289"/>
    </location>
</feature>
<name>A0ABV6U173_9ACTN</name>
<accession>A0ABV6U173</accession>
<sequence>MTSQQTGARINHPAGRHYEVRGHRLWVETEGSGEPVLLLAGLGPAGSHLIFHPFFSDLAEDYQVIYVDLFGRGRSGAPDDLSQITFRDDVADVAALIEQLGLGPVHIYGFSYGGLLGQALALDHGHLVRSLVLANSLHSPEMWQLNHANINRELANQAPEVWAKIQKLRIGGLASTSPELREQFAAATKLVRFFNPDNAALLLNEPGARNIELYPVFVGSDVDFIIGGEVARIPDFRPRLKEITVPTLVLAGRHDRALYPKLQREFVVHAPQFEFRVLERSGSFGHVEEPETVFGLLREFWKAG</sequence>
<dbReference type="Pfam" id="PF00561">
    <property type="entry name" value="Abhydrolase_1"/>
    <property type="match status" value="1"/>
</dbReference>
<dbReference type="EMBL" id="JBHMQT010000006">
    <property type="protein sequence ID" value="MFC0861742.1"/>
    <property type="molecule type" value="Genomic_DNA"/>
</dbReference>